<feature type="compositionally biased region" description="Acidic residues" evidence="2">
    <location>
        <begin position="56"/>
        <end position="65"/>
    </location>
</feature>
<feature type="non-terminal residue" evidence="5">
    <location>
        <position position="1035"/>
    </location>
</feature>
<dbReference type="AlphaFoldDB" id="A0A979FU85"/>
<feature type="domain" description="Vacuolar protein sorting-associated protein 8 central" evidence="3">
    <location>
        <begin position="566"/>
        <end position="748"/>
    </location>
</feature>
<dbReference type="SUPFAM" id="SSF50998">
    <property type="entry name" value="Quinoprotein alcohol dehydrogenase-like"/>
    <property type="match status" value="1"/>
</dbReference>
<dbReference type="GO" id="GO:0006623">
    <property type="term" value="P:protein targeting to vacuole"/>
    <property type="evidence" value="ECO:0007669"/>
    <property type="project" value="InterPro"/>
</dbReference>
<dbReference type="RefSeq" id="XP_047739614.1">
    <property type="nucleotide sequence ID" value="XM_047883658.1"/>
</dbReference>
<dbReference type="InterPro" id="IPR045111">
    <property type="entry name" value="Vps41/Vps8"/>
</dbReference>
<sequence length="1035" mass="113443">MASPVDVSNSFHEGLGTADLVELMERQLQELDATEFELPTLAELPTLESILSEPDYNGEIDSASDSEERLSTVESEPKASFSEPETVSGHSRNSSHESGEVLSCTGSVGSSSQHRKPKTGASVVRHVALTGIASQLVSAQERSNSGLPTSMAVGSVICIGTSHGLVMVFEPSQALKWCLQSHVGEESYGSVSALALSEDGIRLLAGYAKGHLCLFDLSTGNLVQAIPDAHSAHTAVLHLKWTDMPNLAMLSDSGGSVFEVAVKRTMGLNSNMSRCIFTGSRGEVCTVEPLLMSRFNVAPLLHDVIVAMATITKVIVVSLRPFPKVLFSSALRGSPSSLPLLAWQFVVIQMPDHSRVVDPVLAFGRQNLLCFYQVTHGAGDSLQFVPLRQITTEYLLHNIAWLNGSTMALLDSSEQCHVLDVRSQQTIETIDMTALELVYASQHFKASATGGNVSKAMAVAGERACYHSMVSFGNQVIFLGTRTLQVVTVRSWQERLDQLAGGGQMAACLQLARHMLSGTAVAVVGLPHRRSKRRAALRAKISHLVEAMLDKWHSAPHGGEVSGVLLEALVPHIISGELTSLPPSLSQELLHHYEQQQMWQPLEAVIIQLTVTSLDLHQTVTLCRRRRLYDALIHIYTRCLNDYLTPLHHLISELASALDDSSAAELPSCSVALGNKLLVFVSCCLAGRGYPTGDVAADQLQQVKYDVFKCLTTVHTKNADESQKPFPFLRTLLRFNTREFLNVLSLAFQEAEFASELGLLQRRRLMDILVQVMENSEDFSEAEVCSLYLFIGRHLTSLPSTESGHLDKVLLTALVTLIRWRVCEKLYISEGRPEKVLTCYLNDPARLQQVLPYLHHAATAQTLQQVQQQLQQHFQDLVRLDAPGTAELLLDHTRLSSLVPDLLQTLSCPTDQYAVLSALYTHSLSTQRPTALSADLQLQLVVLTCQQHADQLLDLLHSILASATCSVHSLLQTVRQFAGTEEAEAFLLLRSVQVQESVALYTAVLRNMLTELKTYQDPGEGITNTPPLLDRFSAK</sequence>
<dbReference type="GO" id="GO:0034058">
    <property type="term" value="P:endosomal vesicle fusion"/>
    <property type="evidence" value="ECO:0007669"/>
    <property type="project" value="TreeGrafter"/>
</dbReference>
<comment type="similarity">
    <text evidence="1">Belongs to the VPS8 family.</text>
</comment>
<dbReference type="InterPro" id="IPR025941">
    <property type="entry name" value="Vps8_central_dom"/>
</dbReference>
<dbReference type="GO" id="GO:0005770">
    <property type="term" value="C:late endosome"/>
    <property type="evidence" value="ECO:0007669"/>
    <property type="project" value="TreeGrafter"/>
</dbReference>
<accession>A0A979FU85</accession>
<proteinExistence type="inferred from homology"/>
<feature type="compositionally biased region" description="Polar residues" evidence="2">
    <location>
        <begin position="83"/>
        <end position="92"/>
    </location>
</feature>
<reference evidence="5" key="1">
    <citation type="submission" date="2025-08" db="UniProtKB">
        <authorList>
            <consortium name="RefSeq"/>
        </authorList>
    </citation>
    <scope>IDENTIFICATION</scope>
    <source>
        <tissue evidence="5">Whole organism</tissue>
    </source>
</reference>
<dbReference type="Proteomes" id="UP000694843">
    <property type="component" value="Unplaced"/>
</dbReference>
<dbReference type="GeneID" id="108665274"/>
<keyword evidence="4" id="KW-1185">Reference proteome</keyword>
<gene>
    <name evidence="5" type="primary">LOC108665274</name>
</gene>
<evidence type="ECO:0000313" key="4">
    <source>
        <dbReference type="Proteomes" id="UP000694843"/>
    </source>
</evidence>
<dbReference type="GO" id="GO:0030897">
    <property type="term" value="C:HOPS complex"/>
    <property type="evidence" value="ECO:0007669"/>
    <property type="project" value="TreeGrafter"/>
</dbReference>
<dbReference type="OrthoDB" id="6375501at2759"/>
<protein>
    <submittedName>
        <fullName evidence="5">Vacuolar protein sorting-associated protein 8 homolog</fullName>
    </submittedName>
</protein>
<dbReference type="InterPro" id="IPR011047">
    <property type="entry name" value="Quinoprotein_ADH-like_sf"/>
</dbReference>
<evidence type="ECO:0000259" key="3">
    <source>
        <dbReference type="Pfam" id="PF12816"/>
    </source>
</evidence>
<dbReference type="Pfam" id="PF23410">
    <property type="entry name" value="Beta-prop_VPS8"/>
    <property type="match status" value="1"/>
</dbReference>
<dbReference type="PANTHER" id="PTHR12616:SF8">
    <property type="entry name" value="VACUOLAR PROTEIN SORTING-ASSOCIATED PROTEIN 8 HOMOLOG"/>
    <property type="match status" value="1"/>
</dbReference>
<dbReference type="Gene3D" id="2.130.10.10">
    <property type="entry name" value="YVTN repeat-like/Quinoprotein amine dehydrogenase"/>
    <property type="match status" value="1"/>
</dbReference>
<feature type="region of interest" description="Disordered" evidence="2">
    <location>
        <begin position="52"/>
        <end position="120"/>
    </location>
</feature>
<feature type="compositionally biased region" description="Basic and acidic residues" evidence="2">
    <location>
        <begin position="66"/>
        <end position="77"/>
    </location>
</feature>
<organism evidence="4 5">
    <name type="scientific">Hyalella azteca</name>
    <name type="common">Amphipod</name>
    <dbReference type="NCBI Taxonomy" id="294128"/>
    <lineage>
        <taxon>Eukaryota</taxon>
        <taxon>Metazoa</taxon>
        <taxon>Ecdysozoa</taxon>
        <taxon>Arthropoda</taxon>
        <taxon>Crustacea</taxon>
        <taxon>Multicrustacea</taxon>
        <taxon>Malacostraca</taxon>
        <taxon>Eumalacostraca</taxon>
        <taxon>Peracarida</taxon>
        <taxon>Amphipoda</taxon>
        <taxon>Senticaudata</taxon>
        <taxon>Talitrida</taxon>
        <taxon>Talitroidea</taxon>
        <taxon>Hyalellidae</taxon>
        <taxon>Hyalella</taxon>
    </lineage>
</organism>
<dbReference type="KEGG" id="hazt:108665274"/>
<dbReference type="InterPro" id="IPR015943">
    <property type="entry name" value="WD40/YVTN_repeat-like_dom_sf"/>
</dbReference>
<evidence type="ECO:0000313" key="5">
    <source>
        <dbReference type="RefSeq" id="XP_047739614.1"/>
    </source>
</evidence>
<dbReference type="CTD" id="23355"/>
<evidence type="ECO:0000256" key="1">
    <source>
        <dbReference type="ARBA" id="ARBA00009422"/>
    </source>
</evidence>
<dbReference type="PANTHER" id="PTHR12616">
    <property type="entry name" value="VACUOLAR PROTEIN SORTING VPS41"/>
    <property type="match status" value="1"/>
</dbReference>
<name>A0A979FU85_HYAAZ</name>
<dbReference type="OMA" id="RCLISYK"/>
<dbReference type="Pfam" id="PF12816">
    <property type="entry name" value="TPR_Vps8"/>
    <property type="match status" value="1"/>
</dbReference>
<evidence type="ECO:0000256" key="2">
    <source>
        <dbReference type="SAM" id="MobiDB-lite"/>
    </source>
</evidence>